<organism evidence="1 2">
    <name type="scientific">Araneus ventricosus</name>
    <name type="common">Orbweaver spider</name>
    <name type="synonym">Epeira ventricosa</name>
    <dbReference type="NCBI Taxonomy" id="182803"/>
    <lineage>
        <taxon>Eukaryota</taxon>
        <taxon>Metazoa</taxon>
        <taxon>Ecdysozoa</taxon>
        <taxon>Arthropoda</taxon>
        <taxon>Chelicerata</taxon>
        <taxon>Arachnida</taxon>
        <taxon>Araneae</taxon>
        <taxon>Araneomorphae</taxon>
        <taxon>Entelegynae</taxon>
        <taxon>Araneoidea</taxon>
        <taxon>Araneidae</taxon>
        <taxon>Araneus</taxon>
    </lineage>
</organism>
<evidence type="ECO:0000313" key="2">
    <source>
        <dbReference type="Proteomes" id="UP000499080"/>
    </source>
</evidence>
<dbReference type="Proteomes" id="UP000499080">
    <property type="component" value="Unassembled WGS sequence"/>
</dbReference>
<keyword evidence="2" id="KW-1185">Reference proteome</keyword>
<reference evidence="1 2" key="1">
    <citation type="journal article" date="2019" name="Sci. Rep.">
        <title>Orb-weaving spider Araneus ventricosus genome elucidates the spidroin gene catalogue.</title>
        <authorList>
            <person name="Kono N."/>
            <person name="Nakamura H."/>
            <person name="Ohtoshi R."/>
            <person name="Moran D.A.P."/>
            <person name="Shinohara A."/>
            <person name="Yoshida Y."/>
            <person name="Fujiwara M."/>
            <person name="Mori M."/>
            <person name="Tomita M."/>
            <person name="Arakawa K."/>
        </authorList>
    </citation>
    <scope>NUCLEOTIDE SEQUENCE [LARGE SCALE GENOMIC DNA]</scope>
</reference>
<accession>A0A4Y2D0W2</accession>
<evidence type="ECO:0000313" key="1">
    <source>
        <dbReference type="EMBL" id="GBM10340.1"/>
    </source>
</evidence>
<protein>
    <submittedName>
        <fullName evidence="1">Uncharacterized protein</fullName>
    </submittedName>
</protein>
<name>A0A4Y2D0W2_ARAVE</name>
<sequence>MWVWWCFPQSKNARLRGPRVPGSKPDSTKDPPCMWVWCALNLSRGNVLLLGMMRKLGEGCQLSCHPLRMTAVQNAEVRSKMAVVLLQNGTQN</sequence>
<comment type="caution">
    <text evidence="1">The sequence shown here is derived from an EMBL/GenBank/DDBJ whole genome shotgun (WGS) entry which is preliminary data.</text>
</comment>
<dbReference type="EMBL" id="BGPR01000284">
    <property type="protein sequence ID" value="GBM10340.1"/>
    <property type="molecule type" value="Genomic_DNA"/>
</dbReference>
<dbReference type="AlphaFoldDB" id="A0A4Y2D0W2"/>
<proteinExistence type="predicted"/>
<gene>
    <name evidence="1" type="ORF">AVEN_131077_1</name>
</gene>